<keyword evidence="1" id="KW-0694">RNA-binding</keyword>
<dbReference type="OrthoDB" id="9180746at2"/>
<keyword evidence="5" id="KW-1185">Reference proteome</keyword>
<dbReference type="GO" id="GO:0003723">
    <property type="term" value="F:RNA binding"/>
    <property type="evidence" value="ECO:0007669"/>
    <property type="project" value="UniProtKB-KW"/>
</dbReference>
<gene>
    <name evidence="4" type="ORF">WG78_13165</name>
</gene>
<evidence type="ECO:0000256" key="2">
    <source>
        <dbReference type="SAM" id="MobiDB-lite"/>
    </source>
</evidence>
<feature type="domain" description="ProQ/FinO" evidence="3">
    <location>
        <begin position="18"/>
        <end position="125"/>
    </location>
</feature>
<protein>
    <submittedName>
        <fullName evidence="4">ProP expression regulator</fullName>
    </submittedName>
</protein>
<comment type="caution">
    <text evidence="4">The sequence shown here is derived from an EMBL/GenBank/DDBJ whole genome shotgun (WGS) entry which is preliminary data.</text>
</comment>
<dbReference type="Gene3D" id="1.10.1710.10">
    <property type="entry name" value="ProQ/FinO domain"/>
    <property type="match status" value="1"/>
</dbReference>
<name>A0A0N0GMU8_9NEIS</name>
<accession>A0A0N0GMU8</accession>
<feature type="region of interest" description="Disordered" evidence="2">
    <location>
        <begin position="120"/>
        <end position="147"/>
    </location>
</feature>
<dbReference type="InterPro" id="IPR036442">
    <property type="entry name" value="ProQ/FinO_sf"/>
</dbReference>
<dbReference type="Proteomes" id="UP000037939">
    <property type="component" value="Unassembled WGS sequence"/>
</dbReference>
<evidence type="ECO:0000313" key="4">
    <source>
        <dbReference type="EMBL" id="KPC52012.1"/>
    </source>
</evidence>
<dbReference type="AlphaFoldDB" id="A0A0N0GMU8"/>
<evidence type="ECO:0000313" key="5">
    <source>
        <dbReference type="Proteomes" id="UP000037939"/>
    </source>
</evidence>
<proteinExistence type="predicted"/>
<reference evidence="4 5" key="1">
    <citation type="submission" date="2015-07" db="EMBL/GenBank/DDBJ databases">
        <title>Draft genome sequence of the Amantichitinum ursilacus IGB-41, a new chitin-degrading bacterium.</title>
        <authorList>
            <person name="Kirstahler P."/>
            <person name="Guenther M."/>
            <person name="Grumaz C."/>
            <person name="Rupp S."/>
            <person name="Zibek S."/>
            <person name="Sohn K."/>
        </authorList>
    </citation>
    <scope>NUCLEOTIDE SEQUENCE [LARGE SCALE GENOMIC DNA]</scope>
    <source>
        <strain evidence="4 5">IGB-41</strain>
    </source>
</reference>
<organism evidence="4 5">
    <name type="scientific">Amantichitinum ursilacus</name>
    <dbReference type="NCBI Taxonomy" id="857265"/>
    <lineage>
        <taxon>Bacteria</taxon>
        <taxon>Pseudomonadati</taxon>
        <taxon>Pseudomonadota</taxon>
        <taxon>Betaproteobacteria</taxon>
        <taxon>Neisseriales</taxon>
        <taxon>Chitinibacteraceae</taxon>
        <taxon>Amantichitinum</taxon>
    </lineage>
</organism>
<dbReference type="SMART" id="SM00945">
    <property type="entry name" value="ProQ"/>
    <property type="match status" value="1"/>
</dbReference>
<dbReference type="EMBL" id="LAQT01000010">
    <property type="protein sequence ID" value="KPC52012.1"/>
    <property type="molecule type" value="Genomic_DNA"/>
</dbReference>
<dbReference type="InterPro" id="IPR016103">
    <property type="entry name" value="ProQ/FinO"/>
</dbReference>
<sequence>MSTSNLAQALQSAIGGQSKRKQLQLVTEEMYRRYAVLRENRPLAIGTGDVLAAALPHFDATVISRALSNHCARISYQKQLAKGGRRFNLNGKPEGEVDEGAKTHAQALVDAAQEKAKAAAAATKGASTAAKADVESASAADDAADQA</sequence>
<dbReference type="SUPFAM" id="SSF48657">
    <property type="entry name" value="FinO-like"/>
    <property type="match status" value="1"/>
</dbReference>
<feature type="compositionally biased region" description="Low complexity" evidence="2">
    <location>
        <begin position="120"/>
        <end position="141"/>
    </location>
</feature>
<dbReference type="Pfam" id="PF04352">
    <property type="entry name" value="ProQ"/>
    <property type="match status" value="1"/>
</dbReference>
<evidence type="ECO:0000256" key="1">
    <source>
        <dbReference type="ARBA" id="ARBA00022884"/>
    </source>
</evidence>
<dbReference type="STRING" id="857265.WG78_13165"/>
<dbReference type="RefSeq" id="WP_053938287.1">
    <property type="nucleotide sequence ID" value="NZ_LAQT01000010.1"/>
</dbReference>
<evidence type="ECO:0000259" key="3">
    <source>
        <dbReference type="SMART" id="SM00945"/>
    </source>
</evidence>